<name>A0A7S2Q2F7_9STRA</name>
<keyword evidence="2" id="KW-0812">Transmembrane</keyword>
<dbReference type="Pfam" id="PF20102">
    <property type="entry name" value="DUF6492"/>
    <property type="match status" value="1"/>
</dbReference>
<accession>A0A7S2Q2F7</accession>
<gene>
    <name evidence="3" type="ORF">SMAR0320_LOCUS23032</name>
</gene>
<keyword evidence="2" id="KW-1133">Transmembrane helix</keyword>
<keyword evidence="2" id="KW-0472">Membrane</keyword>
<sequence length="486" mass="56537">MDPPEQEPTSLMIPLPDDSIHHGPGPVRRQILQTMKKSGMMKTQAETAGVSVRNHHYQLGFSGCCTMIVCMLGILFAWVQYFQWSNTLSSTTMPIPAATVTTKTKPNSLPAKDKDAFAKLEIFVSAFPGDSSSERINGFAELQATLIRSLQFFWPLEQLSVTMVCDDTTYTNMEEQENVTSTAKSLFDPNIADKISIKYNTLTNHTMYGRGYYIQQLIMFWADNFTDAEYIGFVDDDTLLSRKVQPYDLFDVQGRPRAIVGTPEGKPKSWTDSVRYSFQWEPKVYGMNYFPVIVHRSLLEKMREYILSQHPQFTYFDEFYMSMIRRNGPLVNSEANGFSQFYMMMDYAYQKHPDEYDWHIETDKCEHFGFPGDHCKPFPRVSVHAGWYHLSKYKTKRDREEFVSEMLRIGYCFSLPAGNHSDIDEARCKKYWTDLNWRGEWQFELTPTIWRVNGTTAEGMRRSHEEKLKSRTPHVWDDSEMQRIFG</sequence>
<reference evidence="3" key="1">
    <citation type="submission" date="2021-01" db="EMBL/GenBank/DDBJ databases">
        <authorList>
            <person name="Corre E."/>
            <person name="Pelletier E."/>
            <person name="Niang G."/>
            <person name="Scheremetjew M."/>
            <person name="Finn R."/>
            <person name="Kale V."/>
            <person name="Holt S."/>
            <person name="Cochrane G."/>
            <person name="Meng A."/>
            <person name="Brown T."/>
            <person name="Cohen L."/>
        </authorList>
    </citation>
    <scope>NUCLEOTIDE SEQUENCE</scope>
    <source>
        <strain evidence="3">SM1012Den-03</strain>
    </source>
</reference>
<dbReference type="EMBL" id="HBGZ01032236">
    <property type="protein sequence ID" value="CAD9630772.1"/>
    <property type="molecule type" value="Transcribed_RNA"/>
</dbReference>
<feature type="transmembrane region" description="Helical" evidence="2">
    <location>
        <begin position="59"/>
        <end position="81"/>
    </location>
</feature>
<dbReference type="AlphaFoldDB" id="A0A7S2Q2F7"/>
<evidence type="ECO:0000256" key="2">
    <source>
        <dbReference type="SAM" id="Phobius"/>
    </source>
</evidence>
<organism evidence="3">
    <name type="scientific">Skeletonema marinoi</name>
    <dbReference type="NCBI Taxonomy" id="267567"/>
    <lineage>
        <taxon>Eukaryota</taxon>
        <taxon>Sar</taxon>
        <taxon>Stramenopiles</taxon>
        <taxon>Ochrophyta</taxon>
        <taxon>Bacillariophyta</taxon>
        <taxon>Coscinodiscophyceae</taxon>
        <taxon>Thalassiosirophycidae</taxon>
        <taxon>Thalassiosirales</taxon>
        <taxon>Skeletonemataceae</taxon>
        <taxon>Skeletonema</taxon>
        <taxon>Skeletonema marinoi-dohrnii complex</taxon>
    </lineage>
</organism>
<proteinExistence type="predicted"/>
<feature type="region of interest" description="Disordered" evidence="1">
    <location>
        <begin position="1"/>
        <end position="24"/>
    </location>
</feature>
<protein>
    <submittedName>
        <fullName evidence="3">Uncharacterized protein</fullName>
    </submittedName>
</protein>
<dbReference type="InterPro" id="IPR045499">
    <property type="entry name" value="DUF6492"/>
</dbReference>
<evidence type="ECO:0000256" key="1">
    <source>
        <dbReference type="SAM" id="MobiDB-lite"/>
    </source>
</evidence>
<evidence type="ECO:0000313" key="3">
    <source>
        <dbReference type="EMBL" id="CAD9630772.1"/>
    </source>
</evidence>